<reference evidence="3" key="1">
    <citation type="submission" date="2021-07" db="EMBL/GenBank/DDBJ databases">
        <title>Characterization of violacein-producing bacteria and related species.</title>
        <authorList>
            <person name="Wilson H.S."/>
            <person name="De Leon M.E."/>
        </authorList>
    </citation>
    <scope>NUCLEOTIDE SEQUENCE</scope>
    <source>
        <strain evidence="3">HSC-15S17</strain>
    </source>
</reference>
<gene>
    <name evidence="3" type="ORF">KVP70_07555</name>
    <name evidence="4" type="ORF">L1274_002210</name>
</gene>
<dbReference type="EMBL" id="JAHTGR010000003">
    <property type="protein sequence ID" value="MBV6320787.1"/>
    <property type="molecule type" value="Genomic_DNA"/>
</dbReference>
<dbReference type="RefSeq" id="WP_217941523.1">
    <property type="nucleotide sequence ID" value="NZ_JAHTGR010000003.1"/>
</dbReference>
<evidence type="ECO:0000313" key="3">
    <source>
        <dbReference type="EMBL" id="MBV6320787.1"/>
    </source>
</evidence>
<dbReference type="AlphaFoldDB" id="A0AA41L4B6"/>
<sequence length="81" mass="8442">MKYLGLIALLVLSACGGSTHYEDHTPVKPPPPPPPPVTMLDAFYTAVLAIIGDGSETSSEPMATDSVVATAPEDTEPVAYK</sequence>
<reference evidence="4" key="2">
    <citation type="submission" date="2022-03" db="EMBL/GenBank/DDBJ databases">
        <title>Genome Encyclopedia of Bacteria and Archaea VI: Functional Genomics of Type Strains.</title>
        <authorList>
            <person name="Whitman W."/>
        </authorList>
    </citation>
    <scope>NUCLEOTIDE SEQUENCE</scope>
    <source>
        <strain evidence="4">HSC-15S17</strain>
    </source>
</reference>
<dbReference type="EMBL" id="JALJZU010000004">
    <property type="protein sequence ID" value="MCP2008502.1"/>
    <property type="molecule type" value="Genomic_DNA"/>
</dbReference>
<evidence type="ECO:0000313" key="4">
    <source>
        <dbReference type="EMBL" id="MCP2008502.1"/>
    </source>
</evidence>
<organism evidence="3 5">
    <name type="scientific">Duganella violaceipulchra</name>
    <dbReference type="NCBI Taxonomy" id="2849652"/>
    <lineage>
        <taxon>Bacteria</taxon>
        <taxon>Pseudomonadati</taxon>
        <taxon>Pseudomonadota</taxon>
        <taxon>Betaproteobacteria</taxon>
        <taxon>Burkholderiales</taxon>
        <taxon>Oxalobacteraceae</taxon>
        <taxon>Telluria group</taxon>
        <taxon>Duganella</taxon>
    </lineage>
</organism>
<dbReference type="Proteomes" id="UP001162889">
    <property type="component" value="Unassembled WGS sequence"/>
</dbReference>
<evidence type="ECO:0000256" key="1">
    <source>
        <dbReference type="SAM" id="MobiDB-lite"/>
    </source>
</evidence>
<evidence type="ECO:0000313" key="5">
    <source>
        <dbReference type="Proteomes" id="UP001155901"/>
    </source>
</evidence>
<evidence type="ECO:0000313" key="6">
    <source>
        <dbReference type="Proteomes" id="UP001162889"/>
    </source>
</evidence>
<evidence type="ECO:0008006" key="7">
    <source>
        <dbReference type="Google" id="ProtNLM"/>
    </source>
</evidence>
<feature type="region of interest" description="Disordered" evidence="1">
    <location>
        <begin position="55"/>
        <end position="81"/>
    </location>
</feature>
<comment type="caution">
    <text evidence="3">The sequence shown here is derived from an EMBL/GenBank/DDBJ whole genome shotgun (WGS) entry which is preliminary data.</text>
</comment>
<feature type="signal peptide" evidence="2">
    <location>
        <begin position="1"/>
        <end position="21"/>
    </location>
</feature>
<evidence type="ECO:0000256" key="2">
    <source>
        <dbReference type="SAM" id="SignalP"/>
    </source>
</evidence>
<protein>
    <recommendedName>
        <fullName evidence="7">Lipoprotein</fullName>
    </recommendedName>
</protein>
<dbReference type="PROSITE" id="PS51257">
    <property type="entry name" value="PROKAR_LIPOPROTEIN"/>
    <property type="match status" value="1"/>
</dbReference>
<name>A0AA41L4B6_9BURK</name>
<feature type="chain" id="PRO_5041374348" description="Lipoprotein" evidence="2">
    <location>
        <begin position="22"/>
        <end position="81"/>
    </location>
</feature>
<keyword evidence="2" id="KW-0732">Signal</keyword>
<keyword evidence="6" id="KW-1185">Reference proteome</keyword>
<dbReference type="Proteomes" id="UP001155901">
    <property type="component" value="Unassembled WGS sequence"/>
</dbReference>
<proteinExistence type="predicted"/>
<accession>A0AA41L4B6</accession>